<keyword evidence="3" id="KW-0689">Ribosomal protein</keyword>
<gene>
    <name evidence="11" type="ORF">DGYR_LOCUS707</name>
</gene>
<dbReference type="SUPFAM" id="SSF54427">
    <property type="entry name" value="NTF2-like"/>
    <property type="match status" value="1"/>
</dbReference>
<feature type="region of interest" description="Disordered" evidence="9">
    <location>
        <begin position="302"/>
        <end position="323"/>
    </location>
</feature>
<dbReference type="InterPro" id="IPR051975">
    <property type="entry name" value="mtLSU_mL45"/>
</dbReference>
<dbReference type="AlphaFoldDB" id="A0A7I8V5F6"/>
<comment type="subcellular location">
    <subcellularLocation>
        <location evidence="1">Mitochondrion</location>
    </subcellularLocation>
</comment>
<keyword evidence="4" id="KW-0496">Mitochondrion</keyword>
<dbReference type="EMBL" id="CAJFCJ010000001">
    <property type="protein sequence ID" value="CAD5111408.1"/>
    <property type="molecule type" value="Genomic_DNA"/>
</dbReference>
<dbReference type="GO" id="GO:1990904">
    <property type="term" value="C:ribonucleoprotein complex"/>
    <property type="evidence" value="ECO:0007669"/>
    <property type="project" value="UniProtKB-KW"/>
</dbReference>
<dbReference type="GO" id="GO:0005739">
    <property type="term" value="C:mitochondrion"/>
    <property type="evidence" value="ECO:0007669"/>
    <property type="project" value="UniProtKB-SubCell"/>
</dbReference>
<feature type="domain" description="Tim44-like" evidence="10">
    <location>
        <begin position="133"/>
        <end position="283"/>
    </location>
</feature>
<dbReference type="InterPro" id="IPR032710">
    <property type="entry name" value="NTF2-like_dom_sf"/>
</dbReference>
<evidence type="ECO:0000313" key="11">
    <source>
        <dbReference type="EMBL" id="CAD5111408.1"/>
    </source>
</evidence>
<keyword evidence="5" id="KW-0687">Ribonucleoprotein</keyword>
<protein>
    <recommendedName>
        <fullName evidence="7">Large ribosomal subunit protein mL45</fullName>
    </recommendedName>
    <alternativeName>
        <fullName evidence="8">39S ribosomal protein L45, mitochondrial</fullName>
    </alternativeName>
</protein>
<evidence type="ECO:0000256" key="4">
    <source>
        <dbReference type="ARBA" id="ARBA00023128"/>
    </source>
</evidence>
<dbReference type="FunFam" id="3.10.450.240:FF:000003">
    <property type="entry name" value="39S ribosomal protein L45, mitochondrial"/>
    <property type="match status" value="1"/>
</dbReference>
<evidence type="ECO:0000256" key="2">
    <source>
        <dbReference type="ARBA" id="ARBA00022946"/>
    </source>
</evidence>
<dbReference type="SMART" id="SM00978">
    <property type="entry name" value="Tim44"/>
    <property type="match status" value="1"/>
</dbReference>
<name>A0A7I8V5F6_9ANNE</name>
<evidence type="ECO:0000256" key="6">
    <source>
        <dbReference type="ARBA" id="ARBA00038073"/>
    </source>
</evidence>
<keyword evidence="12" id="KW-1185">Reference proteome</keyword>
<evidence type="ECO:0000256" key="9">
    <source>
        <dbReference type="SAM" id="MobiDB-lite"/>
    </source>
</evidence>
<organism evidence="11 12">
    <name type="scientific">Dimorphilus gyrociliatus</name>
    <dbReference type="NCBI Taxonomy" id="2664684"/>
    <lineage>
        <taxon>Eukaryota</taxon>
        <taxon>Metazoa</taxon>
        <taxon>Spiralia</taxon>
        <taxon>Lophotrochozoa</taxon>
        <taxon>Annelida</taxon>
        <taxon>Polychaeta</taxon>
        <taxon>Polychaeta incertae sedis</taxon>
        <taxon>Dinophilidae</taxon>
        <taxon>Dimorphilus</taxon>
    </lineage>
</organism>
<evidence type="ECO:0000256" key="1">
    <source>
        <dbReference type="ARBA" id="ARBA00004173"/>
    </source>
</evidence>
<reference evidence="11 12" key="1">
    <citation type="submission" date="2020-08" db="EMBL/GenBank/DDBJ databases">
        <authorList>
            <person name="Hejnol A."/>
        </authorList>
    </citation>
    <scope>NUCLEOTIDE SEQUENCE [LARGE SCALE GENOMIC DNA]</scope>
</reference>
<feature type="compositionally biased region" description="Basic and acidic residues" evidence="9">
    <location>
        <begin position="304"/>
        <end position="315"/>
    </location>
</feature>
<evidence type="ECO:0000313" key="12">
    <source>
        <dbReference type="Proteomes" id="UP000549394"/>
    </source>
</evidence>
<evidence type="ECO:0000256" key="3">
    <source>
        <dbReference type="ARBA" id="ARBA00022980"/>
    </source>
</evidence>
<dbReference type="InterPro" id="IPR007379">
    <property type="entry name" value="Tim44-like_dom"/>
</dbReference>
<evidence type="ECO:0000256" key="7">
    <source>
        <dbReference type="ARBA" id="ARBA00039448"/>
    </source>
</evidence>
<dbReference type="Gene3D" id="3.10.450.240">
    <property type="match status" value="1"/>
</dbReference>
<comment type="similarity">
    <text evidence="6">Belongs to the mitochondrion-specific ribosomal protein mL45 family.</text>
</comment>
<feature type="region of interest" description="Disordered" evidence="9">
    <location>
        <begin position="68"/>
        <end position="88"/>
    </location>
</feature>
<dbReference type="GO" id="GO:0005840">
    <property type="term" value="C:ribosome"/>
    <property type="evidence" value="ECO:0007669"/>
    <property type="project" value="UniProtKB-KW"/>
</dbReference>
<accession>A0A7I8V5F6</accession>
<dbReference type="PANTHER" id="PTHR28554">
    <property type="entry name" value="39S RIBOSOMAL PROTEIN L45, MITOCHONDRIAL"/>
    <property type="match status" value="1"/>
</dbReference>
<keyword evidence="2" id="KW-0809">Transit peptide</keyword>
<evidence type="ECO:0000256" key="8">
    <source>
        <dbReference type="ARBA" id="ARBA00043031"/>
    </source>
</evidence>
<proteinExistence type="inferred from homology"/>
<dbReference type="Pfam" id="PF04280">
    <property type="entry name" value="Tim44"/>
    <property type="match status" value="1"/>
</dbReference>
<evidence type="ECO:0000256" key="5">
    <source>
        <dbReference type="ARBA" id="ARBA00023274"/>
    </source>
</evidence>
<dbReference type="Proteomes" id="UP000549394">
    <property type="component" value="Unassembled WGS sequence"/>
</dbReference>
<dbReference type="PANTHER" id="PTHR28554:SF1">
    <property type="entry name" value="LARGE RIBOSOMAL SUBUNIT PROTEIN ML45"/>
    <property type="match status" value="1"/>
</dbReference>
<sequence>MAFHVRLLSRRIFDQTLRGHKSSNACIHTTAVLDKHYNPKFRKERWQKTYKIDKPDYDKLRRESNMTMEELRSHTKKTGQPPPRTFKEKDLTISASGTIFEPYVPPEGDGRSSLLSGEGTKQKFTEFEKKGKSYMQTRKIRQFDEDFNVKTFPDIADAIYKEANFCLNDIKANEEKLHELVSEKAYPELTWNFNLKTVKWDFIESLEPPRVVHVRTLDMLSKDNVYGQVTVRFHTRQTLAVYDRFGRLMYGSENMVRDVLDYVVFEKHLSNEYGIWRIHGKIVPSWLPSTQPVYRTLRKPNFPEVKDEKSDKETSEAVAVAQS</sequence>
<comment type="caution">
    <text evidence="11">The sequence shown here is derived from an EMBL/GenBank/DDBJ whole genome shotgun (WGS) entry which is preliminary data.</text>
</comment>
<dbReference type="OrthoDB" id="19619at2759"/>
<evidence type="ECO:0000259" key="10">
    <source>
        <dbReference type="SMART" id="SM00978"/>
    </source>
</evidence>